<gene>
    <name evidence="2" type="ORF">RB653_001388</name>
</gene>
<keyword evidence="3" id="KW-1185">Reference proteome</keyword>
<comment type="caution">
    <text evidence="2">The sequence shown here is derived from an EMBL/GenBank/DDBJ whole genome shotgun (WGS) entry which is preliminary data.</text>
</comment>
<accession>A0AAN7YV79</accession>
<dbReference type="Proteomes" id="UP001344447">
    <property type="component" value="Unassembled WGS sequence"/>
</dbReference>
<dbReference type="AlphaFoldDB" id="A0AAN7YV79"/>
<reference evidence="2 3" key="1">
    <citation type="submission" date="2023-11" db="EMBL/GenBank/DDBJ databases">
        <title>Dfirmibasis_genome.</title>
        <authorList>
            <person name="Edelbroek B."/>
            <person name="Kjellin J."/>
            <person name="Jerlstrom-Hultqvist J."/>
            <person name="Soderbom F."/>
        </authorList>
    </citation>
    <scope>NUCLEOTIDE SEQUENCE [LARGE SCALE GENOMIC DNA]</scope>
    <source>
        <strain evidence="2 3">TNS-C-14</strain>
    </source>
</reference>
<dbReference type="PANTHER" id="PTHR35884:SF1">
    <property type="entry name" value="MONALYSIN BETA BARREL PORE-FORMING DOMAIN-CONTAINING PROTEIN-RELATED"/>
    <property type="match status" value="1"/>
</dbReference>
<protein>
    <recommendedName>
        <fullName evidence="1">Monalysin Pore-forming domain-containing protein</fullName>
    </recommendedName>
</protein>
<evidence type="ECO:0000313" key="3">
    <source>
        <dbReference type="Proteomes" id="UP001344447"/>
    </source>
</evidence>
<dbReference type="InterPro" id="IPR038768">
    <property type="entry name" value="SmlA"/>
</dbReference>
<dbReference type="EMBL" id="JAVFKY010000002">
    <property type="protein sequence ID" value="KAK5581356.1"/>
    <property type="molecule type" value="Genomic_DNA"/>
</dbReference>
<name>A0AAN7YV79_9MYCE</name>
<sequence length="350" mass="39064">MRIIEELTGDPLTVSITGEVDSMNSMIEIKPPKGVNLYGEPITGKTLLAKALANQTFDIFLRMDSEIQIKEELLKNEKENEEKLKKEGYKQISNGPGYVVLSNAGEPPFSVSSFNGTARSFNLGDAQTATTNFAIDRHIKMKNPPDPLVFIKMPASKLVKSSVIFSVRVNGLSIPLPFPFECTVVPCAGFMRYIKSYPVVGTVETSLEKKKGYTTRFATSTQVKASASAGFFGCEASLEVTTGFEYEETVTSETTQTWRQTLTEGTYIVYQNVLVYAYIFSPFNKANMDNINANNQGVNLRHVPSLNASVMFVPINRDDPFTLRYQDAVWDPVEYDVLTNYLVSNPNKWR</sequence>
<proteinExistence type="predicted"/>
<dbReference type="Pfam" id="PF18063">
    <property type="entry name" value="BB_PF"/>
    <property type="match status" value="1"/>
</dbReference>
<dbReference type="SUPFAM" id="SSF52540">
    <property type="entry name" value="P-loop containing nucleoside triphosphate hydrolases"/>
    <property type="match status" value="1"/>
</dbReference>
<organism evidence="2 3">
    <name type="scientific">Dictyostelium firmibasis</name>
    <dbReference type="NCBI Taxonomy" id="79012"/>
    <lineage>
        <taxon>Eukaryota</taxon>
        <taxon>Amoebozoa</taxon>
        <taxon>Evosea</taxon>
        <taxon>Eumycetozoa</taxon>
        <taxon>Dictyostelia</taxon>
        <taxon>Dictyosteliales</taxon>
        <taxon>Dictyosteliaceae</taxon>
        <taxon>Dictyostelium</taxon>
    </lineage>
</organism>
<dbReference type="InterPro" id="IPR040927">
    <property type="entry name" value="PF_Monalysin"/>
</dbReference>
<dbReference type="PANTHER" id="PTHR35884">
    <property type="entry name" value="SMALL AGGREGATE FORMATION PROTEIN"/>
    <property type="match status" value="1"/>
</dbReference>
<dbReference type="Gene3D" id="3.40.50.300">
    <property type="entry name" value="P-loop containing nucleotide triphosphate hydrolases"/>
    <property type="match status" value="1"/>
</dbReference>
<dbReference type="InterPro" id="IPR027417">
    <property type="entry name" value="P-loop_NTPase"/>
</dbReference>
<evidence type="ECO:0000313" key="2">
    <source>
        <dbReference type="EMBL" id="KAK5581356.1"/>
    </source>
</evidence>
<evidence type="ECO:0000259" key="1">
    <source>
        <dbReference type="Pfam" id="PF18063"/>
    </source>
</evidence>
<feature type="domain" description="Monalysin Pore-forming" evidence="1">
    <location>
        <begin position="126"/>
        <end position="344"/>
    </location>
</feature>
<dbReference type="GO" id="GO:0031157">
    <property type="term" value="P:regulation of aggregate size involved in sorocarp development"/>
    <property type="evidence" value="ECO:0007669"/>
    <property type="project" value="InterPro"/>
</dbReference>